<evidence type="ECO:0000256" key="6">
    <source>
        <dbReference type="ARBA" id="ARBA00022692"/>
    </source>
</evidence>
<evidence type="ECO:0000259" key="17">
    <source>
        <dbReference type="Pfam" id="PF13807"/>
    </source>
</evidence>
<feature type="transmembrane region" description="Helical" evidence="14">
    <location>
        <begin position="20"/>
        <end position="48"/>
    </location>
</feature>
<name>A0A839TE95_9GAMM</name>
<keyword evidence="9" id="KW-0067">ATP-binding</keyword>
<evidence type="ECO:0000256" key="12">
    <source>
        <dbReference type="ARBA" id="ARBA00023137"/>
    </source>
</evidence>
<keyword evidence="12" id="KW-0829">Tyrosine-protein kinase</keyword>
<keyword evidence="10 14" id="KW-1133">Transmembrane helix</keyword>
<dbReference type="CDD" id="cd05387">
    <property type="entry name" value="BY-kinase"/>
    <property type="match status" value="1"/>
</dbReference>
<evidence type="ECO:0000313" key="18">
    <source>
        <dbReference type="EMBL" id="MBB3107761.1"/>
    </source>
</evidence>
<dbReference type="Pfam" id="PF13807">
    <property type="entry name" value="GNVR"/>
    <property type="match status" value="1"/>
</dbReference>
<evidence type="ECO:0000256" key="3">
    <source>
        <dbReference type="ARBA" id="ARBA00022475"/>
    </source>
</evidence>
<dbReference type="Proteomes" id="UP000588111">
    <property type="component" value="Unassembled WGS sequence"/>
</dbReference>
<dbReference type="InterPro" id="IPR005702">
    <property type="entry name" value="Wzc-like_C"/>
</dbReference>
<keyword evidence="4" id="KW-0997">Cell inner membrane</keyword>
<dbReference type="InterPro" id="IPR032807">
    <property type="entry name" value="GNVR"/>
</dbReference>
<evidence type="ECO:0000256" key="13">
    <source>
        <dbReference type="ARBA" id="ARBA00053015"/>
    </source>
</evidence>
<gene>
    <name evidence="18" type="ORF">FHS24_002293</name>
</gene>
<feature type="domain" description="AAA" evidence="16">
    <location>
        <begin position="551"/>
        <end position="721"/>
    </location>
</feature>
<keyword evidence="11 14" id="KW-0472">Membrane</keyword>
<evidence type="ECO:0000256" key="4">
    <source>
        <dbReference type="ARBA" id="ARBA00022519"/>
    </source>
</evidence>
<keyword evidence="8 18" id="KW-0418">Kinase</keyword>
<evidence type="ECO:0000256" key="8">
    <source>
        <dbReference type="ARBA" id="ARBA00022777"/>
    </source>
</evidence>
<dbReference type="GO" id="GO:0005886">
    <property type="term" value="C:plasma membrane"/>
    <property type="evidence" value="ECO:0007669"/>
    <property type="project" value="UniProtKB-SubCell"/>
</dbReference>
<dbReference type="Pfam" id="PF13614">
    <property type="entry name" value="AAA_31"/>
    <property type="match status" value="1"/>
</dbReference>
<dbReference type="RefSeq" id="WP_183621214.1">
    <property type="nucleotide sequence ID" value="NZ_CAJHAH010000008.1"/>
</dbReference>
<feature type="domain" description="Polysaccharide chain length determinant N-terminal" evidence="15">
    <location>
        <begin position="18"/>
        <end position="106"/>
    </location>
</feature>
<evidence type="ECO:0000259" key="15">
    <source>
        <dbReference type="Pfam" id="PF02706"/>
    </source>
</evidence>
<proteinExistence type="inferred from homology"/>
<evidence type="ECO:0000256" key="5">
    <source>
        <dbReference type="ARBA" id="ARBA00022679"/>
    </source>
</evidence>
<comment type="caution">
    <text evidence="18">The sequence shown here is derived from an EMBL/GenBank/DDBJ whole genome shotgun (WGS) entry which is preliminary data.</text>
</comment>
<dbReference type="InterPro" id="IPR027417">
    <property type="entry name" value="P-loop_NTPase"/>
</dbReference>
<keyword evidence="3" id="KW-1003">Cell membrane</keyword>
<dbReference type="PANTHER" id="PTHR32309:SF32">
    <property type="entry name" value="TYROSINE-PROTEIN KINASE ETK-RELATED"/>
    <property type="match status" value="1"/>
</dbReference>
<keyword evidence="5 18" id="KW-0808">Transferase</keyword>
<keyword evidence="7" id="KW-0547">Nucleotide-binding</keyword>
<comment type="similarity">
    <text evidence="2">Belongs to the etk/wzc family.</text>
</comment>
<keyword evidence="6 14" id="KW-0812">Transmembrane</keyword>
<evidence type="ECO:0000256" key="14">
    <source>
        <dbReference type="SAM" id="Phobius"/>
    </source>
</evidence>
<feature type="transmembrane region" description="Helical" evidence="14">
    <location>
        <begin position="440"/>
        <end position="463"/>
    </location>
</feature>
<sequence>MDNNSKDLSRHNTDKDNDLLGLLLVLLRGWKIIALFAILGLIIGMLYVRYENPTFKSDALIQIDETSQNLSGLGSNIAELLPPDDSSMQAQIKLIRSRMVLEPVVDLLHLGIRLNDPIVSKIDRIKNNQTNVQMNTADGVVLETSDGRVQVSQFNVSEDYLDKAFTLLRTNTGFVLSSGSERFKGQLNKAHRFTGKSGLIDIMVNELPAGEHPIDITKQSLQITTDSINSALSVVEEGTKTGMIELSLSGLDQKQVSLILEHIVLSYSAQDQTHSSEQTIKTIEFMKKQIPALKQKLKESEAIFNKFRENSGTIDVAQEASILLSENAGIDTQISELKLKKADLTTYYTNEHPLVIQINEQLSVLNARKQQIDNTISALPEVQREFLTLSEDVNIDREIYLTILKNYEQLKIVKAGEVSAARIIDLPINTNRIITPKKQLIMTLATLAGALLGALLVFIMHMLRNVVKDPERIESKTGVPVIATIPRSAVLSRLSTNKKSAPRMLAHVDNSSLSYEAIKSLRTRLILSIPTVIAGNQKAKVLLLTGESPDVGKSFISVNLAEVFAQLNKKVLLIDADMRMGELHKVFGMSQYDGLADYLSPDDSSLQLNQPSKSADIQIVNDVSDSSIGNFIHTSGIENIDFMPRGKHPNDPESLLISEKFDALLTGLKSQYDYIIIDSAPLLAASDAMVLAQHADKVLMVTRYDDSMEKQLIYAVKQMHESNIQVDGIILNDVRQGLMSKYNYNHRYAYAGNR</sequence>
<dbReference type="AlphaFoldDB" id="A0A839TE95"/>
<dbReference type="InterPro" id="IPR003856">
    <property type="entry name" value="LPS_length_determ_N"/>
</dbReference>
<comment type="subcellular location">
    <subcellularLocation>
        <location evidence="1">Cell inner membrane</location>
        <topology evidence="1">Multi-pass membrane protein</topology>
    </subcellularLocation>
</comment>
<keyword evidence="19" id="KW-1185">Reference proteome</keyword>
<dbReference type="SUPFAM" id="SSF52540">
    <property type="entry name" value="P-loop containing nucleoside triphosphate hydrolases"/>
    <property type="match status" value="1"/>
</dbReference>
<evidence type="ECO:0000256" key="7">
    <source>
        <dbReference type="ARBA" id="ARBA00022741"/>
    </source>
</evidence>
<dbReference type="PANTHER" id="PTHR32309">
    <property type="entry name" value="TYROSINE-PROTEIN KINASE"/>
    <property type="match status" value="1"/>
</dbReference>
<dbReference type="Gene3D" id="3.40.50.300">
    <property type="entry name" value="P-loop containing nucleotide triphosphate hydrolases"/>
    <property type="match status" value="1"/>
</dbReference>
<dbReference type="InterPro" id="IPR050445">
    <property type="entry name" value="Bact_polysacc_biosynth/exp"/>
</dbReference>
<evidence type="ECO:0000256" key="1">
    <source>
        <dbReference type="ARBA" id="ARBA00004429"/>
    </source>
</evidence>
<evidence type="ECO:0000256" key="11">
    <source>
        <dbReference type="ARBA" id="ARBA00023136"/>
    </source>
</evidence>
<evidence type="ECO:0000313" key="19">
    <source>
        <dbReference type="Proteomes" id="UP000588111"/>
    </source>
</evidence>
<protein>
    <submittedName>
        <fullName evidence="18">Tyrosine-protein kinase Etk/Wzc</fullName>
        <ecNumber evidence="18">2.7.10.-</ecNumber>
    </submittedName>
</protein>
<dbReference type="EC" id="2.7.10.-" evidence="18"/>
<reference evidence="18 19" key="1">
    <citation type="submission" date="2020-08" db="EMBL/GenBank/DDBJ databases">
        <title>Genomic Encyclopedia of Type Strains, Phase III (KMG-III): the genomes of soil and plant-associated and newly described type strains.</title>
        <authorList>
            <person name="Whitman W."/>
        </authorList>
    </citation>
    <scope>NUCLEOTIDE SEQUENCE [LARGE SCALE GENOMIC DNA]</scope>
    <source>
        <strain evidence="18 19">CECT 5885</strain>
    </source>
</reference>
<feature type="domain" description="Tyrosine-protein kinase G-rich" evidence="17">
    <location>
        <begin position="382"/>
        <end position="460"/>
    </location>
</feature>
<organism evidence="18 19">
    <name type="scientific">Psychrobacter luti</name>
    <dbReference type="NCBI Taxonomy" id="198481"/>
    <lineage>
        <taxon>Bacteria</taxon>
        <taxon>Pseudomonadati</taxon>
        <taxon>Pseudomonadota</taxon>
        <taxon>Gammaproteobacteria</taxon>
        <taxon>Moraxellales</taxon>
        <taxon>Moraxellaceae</taxon>
        <taxon>Psychrobacter</taxon>
    </lineage>
</organism>
<dbReference type="Pfam" id="PF02706">
    <property type="entry name" value="Wzz"/>
    <property type="match status" value="1"/>
</dbReference>
<evidence type="ECO:0000256" key="2">
    <source>
        <dbReference type="ARBA" id="ARBA00008883"/>
    </source>
</evidence>
<evidence type="ECO:0000259" key="16">
    <source>
        <dbReference type="Pfam" id="PF13614"/>
    </source>
</evidence>
<evidence type="ECO:0000256" key="10">
    <source>
        <dbReference type="ARBA" id="ARBA00022989"/>
    </source>
</evidence>
<dbReference type="EMBL" id="JACHXL010000007">
    <property type="protein sequence ID" value="MBB3107761.1"/>
    <property type="molecule type" value="Genomic_DNA"/>
</dbReference>
<evidence type="ECO:0000256" key="9">
    <source>
        <dbReference type="ARBA" id="ARBA00022840"/>
    </source>
</evidence>
<comment type="catalytic activity">
    <reaction evidence="13">
        <text>L-tyrosyl-[protein] + ATP = O-phospho-L-tyrosyl-[protein] + ADP + H(+)</text>
        <dbReference type="Rhea" id="RHEA:10596"/>
        <dbReference type="Rhea" id="RHEA-COMP:10136"/>
        <dbReference type="Rhea" id="RHEA-COMP:20101"/>
        <dbReference type="ChEBI" id="CHEBI:15378"/>
        <dbReference type="ChEBI" id="CHEBI:30616"/>
        <dbReference type="ChEBI" id="CHEBI:46858"/>
        <dbReference type="ChEBI" id="CHEBI:61978"/>
        <dbReference type="ChEBI" id="CHEBI:456216"/>
    </reaction>
</comment>
<dbReference type="InterPro" id="IPR025669">
    <property type="entry name" value="AAA_dom"/>
</dbReference>
<accession>A0A839TE95</accession>
<dbReference type="GO" id="GO:0004713">
    <property type="term" value="F:protein tyrosine kinase activity"/>
    <property type="evidence" value="ECO:0007669"/>
    <property type="project" value="TreeGrafter"/>
</dbReference>